<keyword evidence="2" id="KW-1185">Reference proteome</keyword>
<name>A0A0D8BJ26_9ACTN</name>
<reference evidence="2" key="1">
    <citation type="submission" date="2015-02" db="EMBL/GenBank/DDBJ databases">
        <title>Draft Genome of Frankia sp. CpI1-S.</title>
        <authorList>
            <person name="Oshone R.T."/>
            <person name="Ngom M."/>
            <person name="Ghodhbane-Gtari F."/>
            <person name="Gtari M."/>
            <person name="Morris K."/>
            <person name="Thomas K."/>
            <person name="Sen A."/>
            <person name="Tisa L.S."/>
        </authorList>
    </citation>
    <scope>NUCLEOTIDE SEQUENCE [LARGE SCALE GENOMIC DNA]</scope>
    <source>
        <strain evidence="2">CpI1-S</strain>
    </source>
</reference>
<dbReference type="EMBL" id="JYFN01000007">
    <property type="protein sequence ID" value="KJE24238.1"/>
    <property type="molecule type" value="Genomic_DNA"/>
</dbReference>
<dbReference type="PATRIC" id="fig|1502723.3.peg.5542"/>
<evidence type="ECO:0000313" key="2">
    <source>
        <dbReference type="Proteomes" id="UP000032545"/>
    </source>
</evidence>
<protein>
    <submittedName>
        <fullName evidence="1">Uncharacterized protein</fullName>
    </submittedName>
</protein>
<evidence type="ECO:0000313" key="1">
    <source>
        <dbReference type="EMBL" id="KJE24238.1"/>
    </source>
</evidence>
<comment type="caution">
    <text evidence="1">The sequence shown here is derived from an EMBL/GenBank/DDBJ whole genome shotgun (WGS) entry which is preliminary data.</text>
</comment>
<accession>A0A0D8BJ26</accession>
<dbReference type="Proteomes" id="UP000032545">
    <property type="component" value="Unassembled WGS sequence"/>
</dbReference>
<dbReference type="AlphaFoldDB" id="A0A0D8BJ26"/>
<organism evidence="1 2">
    <name type="scientific">Frankia torreyi</name>
    <dbReference type="NCBI Taxonomy" id="1856"/>
    <lineage>
        <taxon>Bacteria</taxon>
        <taxon>Bacillati</taxon>
        <taxon>Actinomycetota</taxon>
        <taxon>Actinomycetes</taxon>
        <taxon>Frankiales</taxon>
        <taxon>Frankiaceae</taxon>
        <taxon>Frankia</taxon>
    </lineage>
</organism>
<gene>
    <name evidence="1" type="ORF">FF36_01313</name>
</gene>
<sequence>MSRLARCLFLSKGTISKDDAREIARAECALRGLTWEEPVNVRRDFGDWEVWTNANYRGGNIRVIVGGGSGAVGGVFGPMPR</sequence>
<proteinExistence type="predicted"/>
<reference evidence="1 2" key="2">
    <citation type="journal article" date="2016" name="Genome Announc.">
        <title>Permanent Draft Genome Sequences for Two Variants of Frankia sp. Strain CpI1, the First Frankia Strain Isolated from Root Nodules of Comptonia peregrina.</title>
        <authorList>
            <person name="Oshone R."/>
            <person name="Hurst S.G.IV."/>
            <person name="Abebe-Akele F."/>
            <person name="Simpson S."/>
            <person name="Morris K."/>
            <person name="Thomas W.K."/>
            <person name="Tisa L.S."/>
        </authorList>
    </citation>
    <scope>NUCLEOTIDE SEQUENCE [LARGE SCALE GENOMIC DNA]</scope>
    <source>
        <strain evidence="2">CpI1-S</strain>
    </source>
</reference>